<name>A0ABW3ZC28_9HYPH</name>
<dbReference type="InterPro" id="IPR039261">
    <property type="entry name" value="FNR_nucleotide-bd"/>
</dbReference>
<dbReference type="InterPro" id="IPR007037">
    <property type="entry name" value="SIP_rossman_dom"/>
</dbReference>
<evidence type="ECO:0000259" key="1">
    <source>
        <dbReference type="Pfam" id="PF04954"/>
    </source>
</evidence>
<sequence>DAPLAEGVRAVTPPPAGTSRFFWAAAEHATFRALLAQARRDGWDKTERLIVSYWRRGVAGEEDGVLRSALRALTG</sequence>
<feature type="domain" description="SIP-like Rossmann fold" evidence="1">
    <location>
        <begin position="3"/>
        <end position="57"/>
    </location>
</feature>
<evidence type="ECO:0000313" key="3">
    <source>
        <dbReference type="Proteomes" id="UP001597171"/>
    </source>
</evidence>
<gene>
    <name evidence="2" type="ORF">ACFQ4O_17405</name>
</gene>
<evidence type="ECO:0000313" key="2">
    <source>
        <dbReference type="EMBL" id="MFD1333784.1"/>
    </source>
</evidence>
<keyword evidence="3" id="KW-1185">Reference proteome</keyword>
<dbReference type="EMBL" id="JBHTMX010000338">
    <property type="protein sequence ID" value="MFD1333784.1"/>
    <property type="molecule type" value="Genomic_DNA"/>
</dbReference>
<dbReference type="RefSeq" id="WP_378777627.1">
    <property type="nucleotide sequence ID" value="NZ_JBHTMX010000338.1"/>
</dbReference>
<organism evidence="2 3">
    <name type="scientific">Methylopila musalis</name>
    <dbReference type="NCBI Taxonomy" id="1134781"/>
    <lineage>
        <taxon>Bacteria</taxon>
        <taxon>Pseudomonadati</taxon>
        <taxon>Pseudomonadota</taxon>
        <taxon>Alphaproteobacteria</taxon>
        <taxon>Hyphomicrobiales</taxon>
        <taxon>Methylopilaceae</taxon>
        <taxon>Methylopila</taxon>
    </lineage>
</organism>
<proteinExistence type="predicted"/>
<reference evidence="3" key="1">
    <citation type="journal article" date="2019" name="Int. J. Syst. Evol. Microbiol.">
        <title>The Global Catalogue of Microorganisms (GCM) 10K type strain sequencing project: providing services to taxonomists for standard genome sequencing and annotation.</title>
        <authorList>
            <consortium name="The Broad Institute Genomics Platform"/>
            <consortium name="The Broad Institute Genome Sequencing Center for Infectious Disease"/>
            <person name="Wu L."/>
            <person name="Ma J."/>
        </authorList>
    </citation>
    <scope>NUCLEOTIDE SEQUENCE [LARGE SCALE GENOMIC DNA]</scope>
    <source>
        <strain evidence="3">CCUG 61696</strain>
    </source>
</reference>
<dbReference type="Gene3D" id="3.40.50.80">
    <property type="entry name" value="Nucleotide-binding domain of ferredoxin-NADP reductase (FNR) module"/>
    <property type="match status" value="1"/>
</dbReference>
<feature type="non-terminal residue" evidence="2">
    <location>
        <position position="1"/>
    </location>
</feature>
<protein>
    <submittedName>
        <fullName evidence="2">SIP domain-containing protein</fullName>
    </submittedName>
</protein>
<dbReference type="Proteomes" id="UP001597171">
    <property type="component" value="Unassembled WGS sequence"/>
</dbReference>
<accession>A0ABW3ZC28</accession>
<comment type="caution">
    <text evidence="2">The sequence shown here is derived from an EMBL/GenBank/DDBJ whole genome shotgun (WGS) entry which is preliminary data.</text>
</comment>
<dbReference type="Pfam" id="PF04954">
    <property type="entry name" value="SIP"/>
    <property type="match status" value="1"/>
</dbReference>